<evidence type="ECO:0000256" key="4">
    <source>
        <dbReference type="ARBA" id="ARBA00022989"/>
    </source>
</evidence>
<gene>
    <name evidence="7" type="ORF">QE383_001243</name>
</gene>
<feature type="transmembrane region" description="Helical" evidence="6">
    <location>
        <begin position="382"/>
        <end position="404"/>
    </location>
</feature>
<evidence type="ECO:0000256" key="1">
    <source>
        <dbReference type="ARBA" id="ARBA00004651"/>
    </source>
</evidence>
<evidence type="ECO:0000256" key="2">
    <source>
        <dbReference type="ARBA" id="ARBA00022475"/>
    </source>
</evidence>
<keyword evidence="3 6" id="KW-0812">Transmembrane</keyword>
<feature type="transmembrane region" description="Helical" evidence="6">
    <location>
        <begin position="357"/>
        <end position="376"/>
    </location>
</feature>
<protein>
    <submittedName>
        <fullName evidence="7">O-antigen/teichoic acid export membrane protein</fullName>
    </submittedName>
</protein>
<dbReference type="InterPro" id="IPR002797">
    <property type="entry name" value="Polysacc_synth"/>
</dbReference>
<comment type="subcellular location">
    <subcellularLocation>
        <location evidence="1">Cell membrane</location>
        <topology evidence="1">Multi-pass membrane protein</topology>
    </subcellularLocation>
</comment>
<organism evidence="7 8">
    <name type="scientific">Pseudoxanthomonas winnipegensis</name>
    <dbReference type="NCBI Taxonomy" id="2480810"/>
    <lineage>
        <taxon>Bacteria</taxon>
        <taxon>Pseudomonadati</taxon>
        <taxon>Pseudomonadota</taxon>
        <taxon>Gammaproteobacteria</taxon>
        <taxon>Lysobacterales</taxon>
        <taxon>Lysobacteraceae</taxon>
        <taxon>Pseudoxanthomonas</taxon>
    </lineage>
</organism>
<dbReference type="EMBL" id="JAUTBB010000001">
    <property type="protein sequence ID" value="MDQ1118935.1"/>
    <property type="molecule type" value="Genomic_DNA"/>
</dbReference>
<keyword evidence="4 6" id="KW-1133">Transmembrane helix</keyword>
<feature type="transmembrane region" description="Helical" evidence="6">
    <location>
        <begin position="154"/>
        <end position="173"/>
    </location>
</feature>
<reference evidence="7" key="1">
    <citation type="submission" date="2023-07" db="EMBL/GenBank/DDBJ databases">
        <title>Functional and genomic diversity of the sorghum phyllosphere microbiome.</title>
        <authorList>
            <person name="Shade A."/>
        </authorList>
    </citation>
    <scope>NUCLEOTIDE SEQUENCE</scope>
    <source>
        <strain evidence="7">SORGH_AS_0908</strain>
    </source>
</reference>
<dbReference type="InterPro" id="IPR050833">
    <property type="entry name" value="Poly_Biosynth_Transport"/>
</dbReference>
<dbReference type="PANTHER" id="PTHR30250">
    <property type="entry name" value="PST FAMILY PREDICTED COLANIC ACID TRANSPORTER"/>
    <property type="match status" value="1"/>
</dbReference>
<sequence length="412" mass="43849">MSVRGHKPSTWRAGAGVLFAQWGSILCVAAISMGLSVWLARSMQPDGFGRYAYLLNLATLLALAQDAGMRTLVLRERVAPSSGLAAEAAALSGLARGHLLLVTLLLVVGALLLPRGVGDPALVWAVLCFAAVTLSQLVSAQLKGAGQWRREARWQVGARGLSALTIVVAVLWLGARPEVVFAAWTIGLLLAYALLRRDLHDRPRWQPQAAVYRAAAGFLWIDLATCLYRRSDVVILHRAVSPAEVGQYAAAYRLFDGVLLLAAPVALLFFRRLRLTRDDATAAWRLHGRALTAAAAAGALLAIVGVSLGTWIVGVLYGPAYRQTAGPLVGWLFAAFVFVLPNYVLTQTAIALDRPRCYMLGAGLAAATNLTLNLLLAPHYGARGAALTTIATEAVLATTLWLGLRRAAAPVA</sequence>
<feature type="transmembrane region" description="Helical" evidence="6">
    <location>
        <begin position="121"/>
        <end position="142"/>
    </location>
</feature>
<feature type="transmembrane region" description="Helical" evidence="6">
    <location>
        <begin position="179"/>
        <end position="195"/>
    </location>
</feature>
<feature type="transmembrane region" description="Helical" evidence="6">
    <location>
        <begin position="328"/>
        <end position="345"/>
    </location>
</feature>
<dbReference type="PANTHER" id="PTHR30250:SF11">
    <property type="entry name" value="O-ANTIGEN TRANSPORTER-RELATED"/>
    <property type="match status" value="1"/>
</dbReference>
<dbReference type="AlphaFoldDB" id="A0AAW8GCF5"/>
<dbReference type="Pfam" id="PF01943">
    <property type="entry name" value="Polysacc_synt"/>
    <property type="match status" value="1"/>
</dbReference>
<evidence type="ECO:0000256" key="3">
    <source>
        <dbReference type="ARBA" id="ARBA00022692"/>
    </source>
</evidence>
<proteinExistence type="predicted"/>
<dbReference type="Proteomes" id="UP001234354">
    <property type="component" value="Unassembled WGS sequence"/>
</dbReference>
<dbReference type="GO" id="GO:0005886">
    <property type="term" value="C:plasma membrane"/>
    <property type="evidence" value="ECO:0007669"/>
    <property type="project" value="UniProtKB-SubCell"/>
</dbReference>
<name>A0AAW8GCF5_9GAMM</name>
<evidence type="ECO:0000256" key="6">
    <source>
        <dbReference type="SAM" id="Phobius"/>
    </source>
</evidence>
<evidence type="ECO:0000256" key="5">
    <source>
        <dbReference type="ARBA" id="ARBA00023136"/>
    </source>
</evidence>
<comment type="caution">
    <text evidence="7">The sequence shown here is derived from an EMBL/GenBank/DDBJ whole genome shotgun (WGS) entry which is preliminary data.</text>
</comment>
<feature type="transmembrane region" description="Helical" evidence="6">
    <location>
        <begin position="291"/>
        <end position="316"/>
    </location>
</feature>
<feature type="transmembrane region" description="Helical" evidence="6">
    <location>
        <begin position="12"/>
        <end position="39"/>
    </location>
</feature>
<keyword evidence="5 6" id="KW-0472">Membrane</keyword>
<feature type="transmembrane region" description="Helical" evidence="6">
    <location>
        <begin position="250"/>
        <end position="270"/>
    </location>
</feature>
<evidence type="ECO:0000313" key="7">
    <source>
        <dbReference type="EMBL" id="MDQ1118935.1"/>
    </source>
</evidence>
<feature type="transmembrane region" description="Helical" evidence="6">
    <location>
        <begin position="210"/>
        <end position="230"/>
    </location>
</feature>
<keyword evidence="2" id="KW-1003">Cell membrane</keyword>
<evidence type="ECO:0000313" key="8">
    <source>
        <dbReference type="Proteomes" id="UP001234354"/>
    </source>
</evidence>
<dbReference type="RefSeq" id="WP_306991789.1">
    <property type="nucleotide sequence ID" value="NZ_JAUTBB010000001.1"/>
</dbReference>
<accession>A0AAW8GCF5</accession>
<feature type="transmembrane region" description="Helical" evidence="6">
    <location>
        <begin position="94"/>
        <end position="115"/>
    </location>
</feature>